<sequence>MNSEHVFLCTTAGIPLCPNVQFENGVGDAEGHNMDNDSECGHESCTKKYRGRKCKGKLFEETILRIEQNKAAVDSNVEAKNNQDTNITLEDGKARQSHIDPISADTEGWAMMKGYISWQRTEGTP</sequence>
<keyword evidence="2" id="KW-1185">Reference proteome</keyword>
<dbReference type="HOGENOM" id="CLU_1992350_0_0_1"/>
<protein>
    <submittedName>
        <fullName evidence="1">Uncharacterized protein</fullName>
    </submittedName>
</protein>
<gene>
    <name evidence="1" type="ORF">CERSUDRAFT_75983</name>
</gene>
<name>M2QQL1_CERS8</name>
<evidence type="ECO:0000313" key="1">
    <source>
        <dbReference type="EMBL" id="EMD34445.1"/>
    </source>
</evidence>
<dbReference type="EMBL" id="KB445803">
    <property type="protein sequence ID" value="EMD34445.1"/>
    <property type="molecule type" value="Genomic_DNA"/>
</dbReference>
<dbReference type="AlphaFoldDB" id="M2QQL1"/>
<organism evidence="1 2">
    <name type="scientific">Ceriporiopsis subvermispora (strain B)</name>
    <name type="common">White-rot fungus</name>
    <name type="synonym">Gelatoporia subvermispora</name>
    <dbReference type="NCBI Taxonomy" id="914234"/>
    <lineage>
        <taxon>Eukaryota</taxon>
        <taxon>Fungi</taxon>
        <taxon>Dikarya</taxon>
        <taxon>Basidiomycota</taxon>
        <taxon>Agaricomycotina</taxon>
        <taxon>Agaricomycetes</taxon>
        <taxon>Polyporales</taxon>
        <taxon>Gelatoporiaceae</taxon>
        <taxon>Gelatoporia</taxon>
    </lineage>
</organism>
<evidence type="ECO:0000313" key="2">
    <source>
        <dbReference type="Proteomes" id="UP000016930"/>
    </source>
</evidence>
<dbReference type="Proteomes" id="UP000016930">
    <property type="component" value="Unassembled WGS sequence"/>
</dbReference>
<reference evidence="1 2" key="1">
    <citation type="journal article" date="2012" name="Proc. Natl. Acad. Sci. U.S.A.">
        <title>Comparative genomics of Ceriporiopsis subvermispora and Phanerochaete chrysosporium provide insight into selective ligninolysis.</title>
        <authorList>
            <person name="Fernandez-Fueyo E."/>
            <person name="Ruiz-Duenas F.J."/>
            <person name="Ferreira P."/>
            <person name="Floudas D."/>
            <person name="Hibbett D.S."/>
            <person name="Canessa P."/>
            <person name="Larrondo L.F."/>
            <person name="James T.Y."/>
            <person name="Seelenfreund D."/>
            <person name="Lobos S."/>
            <person name="Polanco R."/>
            <person name="Tello M."/>
            <person name="Honda Y."/>
            <person name="Watanabe T."/>
            <person name="Watanabe T."/>
            <person name="Ryu J.S."/>
            <person name="Kubicek C.P."/>
            <person name="Schmoll M."/>
            <person name="Gaskell J."/>
            <person name="Hammel K.E."/>
            <person name="St John F.J."/>
            <person name="Vanden Wymelenberg A."/>
            <person name="Sabat G."/>
            <person name="Splinter BonDurant S."/>
            <person name="Syed K."/>
            <person name="Yadav J.S."/>
            <person name="Doddapaneni H."/>
            <person name="Subramanian V."/>
            <person name="Lavin J.L."/>
            <person name="Oguiza J.A."/>
            <person name="Perez G."/>
            <person name="Pisabarro A.G."/>
            <person name="Ramirez L."/>
            <person name="Santoyo F."/>
            <person name="Master E."/>
            <person name="Coutinho P.M."/>
            <person name="Henrissat B."/>
            <person name="Lombard V."/>
            <person name="Magnuson J.K."/>
            <person name="Kuees U."/>
            <person name="Hori C."/>
            <person name="Igarashi K."/>
            <person name="Samejima M."/>
            <person name="Held B.W."/>
            <person name="Barry K.W."/>
            <person name="LaButti K.M."/>
            <person name="Lapidus A."/>
            <person name="Lindquist E.A."/>
            <person name="Lucas S.M."/>
            <person name="Riley R."/>
            <person name="Salamov A.A."/>
            <person name="Hoffmeister D."/>
            <person name="Schwenk D."/>
            <person name="Hadar Y."/>
            <person name="Yarden O."/>
            <person name="de Vries R.P."/>
            <person name="Wiebenga A."/>
            <person name="Stenlid J."/>
            <person name="Eastwood D."/>
            <person name="Grigoriev I.V."/>
            <person name="Berka R.M."/>
            <person name="Blanchette R.A."/>
            <person name="Kersten P."/>
            <person name="Martinez A.T."/>
            <person name="Vicuna R."/>
            <person name="Cullen D."/>
        </authorList>
    </citation>
    <scope>NUCLEOTIDE SEQUENCE [LARGE SCALE GENOMIC DNA]</scope>
    <source>
        <strain evidence="1 2">B</strain>
    </source>
</reference>
<accession>M2QQL1</accession>
<proteinExistence type="predicted"/>